<dbReference type="PANTHER" id="PTHR31485:SF7">
    <property type="entry name" value="PEPTIDYL SERINE ALPHA-GALACTOSYLTRANSFERASE"/>
    <property type="match status" value="1"/>
</dbReference>
<comment type="subcellular location">
    <subcellularLocation>
        <location evidence="1">Membrane</location>
        <topology evidence="1">Single-pass membrane protein</topology>
    </subcellularLocation>
</comment>
<name>S8D4L3_9LAMI</name>
<dbReference type="OrthoDB" id="2015991at2759"/>
<evidence type="ECO:0000313" key="9">
    <source>
        <dbReference type="Proteomes" id="UP000015453"/>
    </source>
</evidence>
<protein>
    <recommendedName>
        <fullName evidence="7">Hydroxyproline O-arabinosyltransferase-like domain-containing protein</fullName>
    </recommendedName>
</protein>
<proteinExistence type="predicted"/>
<dbReference type="InterPro" id="IPR056508">
    <property type="entry name" value="HPAT-like"/>
</dbReference>
<feature type="domain" description="Hydroxyproline O-arabinosyltransferase-like" evidence="7">
    <location>
        <begin position="28"/>
        <end position="262"/>
    </location>
</feature>
<dbReference type="Proteomes" id="UP000015453">
    <property type="component" value="Unassembled WGS sequence"/>
</dbReference>
<dbReference type="InterPro" id="IPR044845">
    <property type="entry name" value="HPAT/SRGT1-like"/>
</dbReference>
<evidence type="ECO:0000256" key="3">
    <source>
        <dbReference type="ARBA" id="ARBA00022679"/>
    </source>
</evidence>
<evidence type="ECO:0000256" key="1">
    <source>
        <dbReference type="ARBA" id="ARBA00004167"/>
    </source>
</evidence>
<comment type="caution">
    <text evidence="8">The sequence shown here is derived from an EMBL/GenBank/DDBJ whole genome shotgun (WGS) entry which is preliminary data.</text>
</comment>
<evidence type="ECO:0000256" key="4">
    <source>
        <dbReference type="ARBA" id="ARBA00022692"/>
    </source>
</evidence>
<sequence length="379" mass="42945">ILSVAGGGVADETGPAAIVVGSRPYRIHTVFSVECNNYFDWQTVGLVHSLRKAGQPGPITRLLSCNDEELKNYRGMDLAPTFVVPSMTVHPKTGDWYPGINKPAGVLYWVEHSADAENVDWVINLDADGIVRGPILPWEMGAARGVPTSAHYPPMIGCDNIVAKLHSKRLDICDKVGGFMIMHIDDLRAMAPLWLSKTEEMREDRALWNVNDTGDASGWISEMYGYSFAAAEVGLRHRIYHKWMFFPGQIPRKGVEPILLHYYVTITIGNWSFAKWDYHEDDIVYNCSKLFPEPPYPEEVMKMESKPRRIRMLLIILEFINTLNEALLLHHISRGCPEPEPSKYVSFLRSKEFAAMTKPVRLTPESLKHLQIDPNEKKK</sequence>
<feature type="non-terminal residue" evidence="8">
    <location>
        <position position="379"/>
    </location>
</feature>
<keyword evidence="3" id="KW-0808">Transferase</keyword>
<dbReference type="PANTHER" id="PTHR31485">
    <property type="entry name" value="PEPTIDYL SERINE ALPHA-GALACTOSYLTRANSFERASE"/>
    <property type="match status" value="1"/>
</dbReference>
<evidence type="ECO:0000256" key="2">
    <source>
        <dbReference type="ARBA" id="ARBA00022676"/>
    </source>
</evidence>
<dbReference type="AlphaFoldDB" id="S8D4L3"/>
<evidence type="ECO:0000256" key="5">
    <source>
        <dbReference type="ARBA" id="ARBA00022989"/>
    </source>
</evidence>
<reference evidence="8 9" key="1">
    <citation type="journal article" date="2013" name="BMC Genomics">
        <title>The miniature genome of a carnivorous plant Genlisea aurea contains a low number of genes and short non-coding sequences.</title>
        <authorList>
            <person name="Leushkin E.V."/>
            <person name="Sutormin R.A."/>
            <person name="Nabieva E.R."/>
            <person name="Penin A.A."/>
            <person name="Kondrashov A.S."/>
            <person name="Logacheva M.D."/>
        </authorList>
    </citation>
    <scope>NUCLEOTIDE SEQUENCE [LARGE SCALE GENOMIC DNA]</scope>
</reference>
<feature type="non-terminal residue" evidence="8">
    <location>
        <position position="1"/>
    </location>
</feature>
<organism evidence="8 9">
    <name type="scientific">Genlisea aurea</name>
    <dbReference type="NCBI Taxonomy" id="192259"/>
    <lineage>
        <taxon>Eukaryota</taxon>
        <taxon>Viridiplantae</taxon>
        <taxon>Streptophyta</taxon>
        <taxon>Embryophyta</taxon>
        <taxon>Tracheophyta</taxon>
        <taxon>Spermatophyta</taxon>
        <taxon>Magnoliopsida</taxon>
        <taxon>eudicotyledons</taxon>
        <taxon>Gunneridae</taxon>
        <taxon>Pentapetalae</taxon>
        <taxon>asterids</taxon>
        <taxon>lamiids</taxon>
        <taxon>Lamiales</taxon>
        <taxon>Lentibulariaceae</taxon>
        <taxon>Genlisea</taxon>
    </lineage>
</organism>
<dbReference type="Pfam" id="PF23452">
    <property type="entry name" value="HPAT"/>
    <property type="match status" value="1"/>
</dbReference>
<dbReference type="GO" id="GO:0016020">
    <property type="term" value="C:membrane"/>
    <property type="evidence" value="ECO:0007669"/>
    <property type="project" value="UniProtKB-SubCell"/>
</dbReference>
<keyword evidence="4" id="KW-0812">Transmembrane</keyword>
<dbReference type="GO" id="GO:0016757">
    <property type="term" value="F:glycosyltransferase activity"/>
    <property type="evidence" value="ECO:0007669"/>
    <property type="project" value="UniProtKB-KW"/>
</dbReference>
<evidence type="ECO:0000256" key="6">
    <source>
        <dbReference type="ARBA" id="ARBA00023136"/>
    </source>
</evidence>
<keyword evidence="6" id="KW-0472">Membrane</keyword>
<evidence type="ECO:0000313" key="8">
    <source>
        <dbReference type="EMBL" id="EPS72306.1"/>
    </source>
</evidence>
<accession>S8D4L3</accession>
<keyword evidence="9" id="KW-1185">Reference proteome</keyword>
<keyword evidence="2" id="KW-0328">Glycosyltransferase</keyword>
<gene>
    <name evidence="8" type="ORF">M569_02455</name>
</gene>
<evidence type="ECO:0000259" key="7">
    <source>
        <dbReference type="Pfam" id="PF23452"/>
    </source>
</evidence>
<dbReference type="EMBL" id="AUSU01000893">
    <property type="protein sequence ID" value="EPS72306.1"/>
    <property type="molecule type" value="Genomic_DNA"/>
</dbReference>
<keyword evidence="5" id="KW-1133">Transmembrane helix</keyword>